<accession>A0AAD5R9J1</accession>
<gene>
    <name evidence="2" type="ORF">KIN20_034443</name>
</gene>
<comment type="caution">
    <text evidence="2">The sequence shown here is derived from an EMBL/GenBank/DDBJ whole genome shotgun (WGS) entry which is preliminary data.</text>
</comment>
<dbReference type="Pfam" id="PF14721">
    <property type="entry name" value="AIF_C"/>
    <property type="match status" value="1"/>
</dbReference>
<dbReference type="InterPro" id="IPR016156">
    <property type="entry name" value="FAD/NAD-linked_Rdtase_dimer_sf"/>
</dbReference>
<dbReference type="InterPro" id="IPR029324">
    <property type="entry name" value="AIF_C"/>
</dbReference>
<dbReference type="GO" id="GO:0046983">
    <property type="term" value="F:protein dimerization activity"/>
    <property type="evidence" value="ECO:0007669"/>
    <property type="project" value="InterPro"/>
</dbReference>
<dbReference type="AlphaFoldDB" id="A0AAD5R9J1"/>
<keyword evidence="3" id="KW-1185">Reference proteome</keyword>
<feature type="non-terminal residue" evidence="2">
    <location>
        <position position="56"/>
    </location>
</feature>
<organism evidence="2 3">
    <name type="scientific">Parelaphostrongylus tenuis</name>
    <name type="common">Meningeal worm</name>
    <dbReference type="NCBI Taxonomy" id="148309"/>
    <lineage>
        <taxon>Eukaryota</taxon>
        <taxon>Metazoa</taxon>
        <taxon>Ecdysozoa</taxon>
        <taxon>Nematoda</taxon>
        <taxon>Chromadorea</taxon>
        <taxon>Rhabditida</taxon>
        <taxon>Rhabditina</taxon>
        <taxon>Rhabditomorpha</taxon>
        <taxon>Strongyloidea</taxon>
        <taxon>Metastrongylidae</taxon>
        <taxon>Parelaphostrongylus</taxon>
    </lineage>
</organism>
<evidence type="ECO:0000313" key="3">
    <source>
        <dbReference type="Proteomes" id="UP001196413"/>
    </source>
</evidence>
<dbReference type="Gene3D" id="3.30.390.30">
    <property type="match status" value="1"/>
</dbReference>
<dbReference type="SUPFAM" id="SSF55424">
    <property type="entry name" value="FAD/NAD-linked reductases, dimerisation (C-terminal) domain"/>
    <property type="match status" value="1"/>
</dbReference>
<reference evidence="2" key="1">
    <citation type="submission" date="2021-06" db="EMBL/GenBank/DDBJ databases">
        <title>Parelaphostrongylus tenuis whole genome reference sequence.</title>
        <authorList>
            <person name="Garwood T.J."/>
            <person name="Larsen P.A."/>
            <person name="Fountain-Jones N.M."/>
            <person name="Garbe J.R."/>
            <person name="Macchietto M.G."/>
            <person name="Kania S.A."/>
            <person name="Gerhold R.W."/>
            <person name="Richards J.E."/>
            <person name="Wolf T.M."/>
        </authorList>
    </citation>
    <scope>NUCLEOTIDE SEQUENCE</scope>
    <source>
        <strain evidence="2">MNPRO001-30</strain>
        <tissue evidence="2">Meninges</tissue>
    </source>
</reference>
<protein>
    <recommendedName>
        <fullName evidence="1">Mitochondrial apoptosis-inducing factor C-terminal domain-containing protein</fullName>
    </recommendedName>
</protein>
<dbReference type="EMBL" id="JAHQIW010007126">
    <property type="protein sequence ID" value="KAJ1372313.1"/>
    <property type="molecule type" value="Genomic_DNA"/>
</dbReference>
<evidence type="ECO:0000259" key="1">
    <source>
        <dbReference type="Pfam" id="PF14721"/>
    </source>
</evidence>
<proteinExistence type="predicted"/>
<sequence>YQPAFFSKIAPQWYINGVGITESSLPTVSAFAKDNNDNESCQRGVVFYKGDQGKVG</sequence>
<feature type="non-terminal residue" evidence="2">
    <location>
        <position position="1"/>
    </location>
</feature>
<name>A0AAD5R9J1_PARTN</name>
<evidence type="ECO:0000313" key="2">
    <source>
        <dbReference type="EMBL" id="KAJ1372313.1"/>
    </source>
</evidence>
<dbReference type="Proteomes" id="UP001196413">
    <property type="component" value="Unassembled WGS sequence"/>
</dbReference>
<feature type="domain" description="Mitochondrial apoptosis-inducing factor C-terminal" evidence="1">
    <location>
        <begin position="2"/>
        <end position="39"/>
    </location>
</feature>